<evidence type="ECO:0000313" key="2">
    <source>
        <dbReference type="EMBL" id="AGH17216.1"/>
    </source>
</evidence>
<sequence length="121" mass="13541">MKAKILMTSAFSTTLLTIGGCDIVIGRTEDLLNKLQKNSTQMIKEANFKISETHRLAQERVEAAEKRVKEVEERATASRKLSVDELANAFWDLSDEDKNAFTGNVKQEVCKVKKITVPPSN</sequence>
<dbReference type="RefSeq" id="WP_015452811.1">
    <property type="nucleotide sequence ID" value="NC_020549.1"/>
</dbReference>
<keyword evidence="3" id="KW-1185">Reference proteome</keyword>
<organism evidence="2 3">
    <name type="scientific">Candidatus Liberibacter asiaticus str. gxpsy</name>
    <dbReference type="NCBI Taxonomy" id="1174529"/>
    <lineage>
        <taxon>Bacteria</taxon>
        <taxon>Pseudomonadati</taxon>
        <taxon>Pseudomonadota</taxon>
        <taxon>Alphaproteobacteria</taxon>
        <taxon>Hyphomicrobiales</taxon>
        <taxon>Rhizobiaceae</taxon>
        <taxon>Liberibacter</taxon>
    </lineage>
</organism>
<dbReference type="Proteomes" id="UP000011820">
    <property type="component" value="Chromosome"/>
</dbReference>
<accession>A0ABM5NGP5</accession>
<name>A0ABM5NGP5_LIBAS</name>
<gene>
    <name evidence="2" type="ORF">WSI_04230</name>
</gene>
<evidence type="ECO:0000313" key="3">
    <source>
        <dbReference type="Proteomes" id="UP000011820"/>
    </source>
</evidence>
<reference evidence="2 3" key="1">
    <citation type="journal article" date="2013" name="Genome Announc.">
        <title>Complete Genome Sequence of a Chinese Strain of 'Candidatus Liberibacter asiaticus'.</title>
        <authorList>
            <person name="Lin H."/>
            <person name="Han C.S."/>
            <person name="Liu B."/>
            <person name="Lou B."/>
            <person name="Bai X."/>
            <person name="Deng C."/>
            <person name="Civerolo E.L."/>
            <person name="Gupta G."/>
        </authorList>
    </citation>
    <scope>NUCLEOTIDE SEQUENCE [LARGE SCALE GENOMIC DNA]</scope>
    <source>
        <strain evidence="3">gxpsy</strain>
    </source>
</reference>
<protein>
    <recommendedName>
        <fullName evidence="4">Lipoprotein</fullName>
    </recommendedName>
</protein>
<dbReference type="GeneID" id="93077216"/>
<keyword evidence="1" id="KW-0175">Coiled coil</keyword>
<evidence type="ECO:0008006" key="4">
    <source>
        <dbReference type="Google" id="ProtNLM"/>
    </source>
</evidence>
<dbReference type="EMBL" id="CP004005">
    <property type="protein sequence ID" value="AGH17216.1"/>
    <property type="molecule type" value="Genomic_DNA"/>
</dbReference>
<feature type="coiled-coil region" evidence="1">
    <location>
        <begin position="54"/>
        <end position="81"/>
    </location>
</feature>
<dbReference type="PROSITE" id="PS51257">
    <property type="entry name" value="PROKAR_LIPOPROTEIN"/>
    <property type="match status" value="1"/>
</dbReference>
<proteinExistence type="predicted"/>
<evidence type="ECO:0000256" key="1">
    <source>
        <dbReference type="SAM" id="Coils"/>
    </source>
</evidence>